<proteinExistence type="inferred from homology"/>
<dbReference type="InterPro" id="IPR002347">
    <property type="entry name" value="SDR_fam"/>
</dbReference>
<dbReference type="PRINTS" id="PR00081">
    <property type="entry name" value="GDHRDH"/>
</dbReference>
<dbReference type="GO" id="GO:0016491">
    <property type="term" value="F:oxidoreductase activity"/>
    <property type="evidence" value="ECO:0007669"/>
    <property type="project" value="UniProtKB-KW"/>
</dbReference>
<gene>
    <name evidence="4" type="ORF">BD311DRAFT_853378</name>
</gene>
<dbReference type="SUPFAM" id="SSF51735">
    <property type="entry name" value="NAD(P)-binding Rossmann-fold domains"/>
    <property type="match status" value="1"/>
</dbReference>
<dbReference type="GO" id="GO:0005783">
    <property type="term" value="C:endoplasmic reticulum"/>
    <property type="evidence" value="ECO:0007669"/>
    <property type="project" value="TreeGrafter"/>
</dbReference>
<organism evidence="4">
    <name type="scientific">Dichomitus squalens</name>
    <dbReference type="NCBI Taxonomy" id="114155"/>
    <lineage>
        <taxon>Eukaryota</taxon>
        <taxon>Fungi</taxon>
        <taxon>Dikarya</taxon>
        <taxon>Basidiomycota</taxon>
        <taxon>Agaricomycotina</taxon>
        <taxon>Agaricomycetes</taxon>
        <taxon>Polyporales</taxon>
        <taxon>Polyporaceae</taxon>
        <taxon>Dichomitus</taxon>
    </lineage>
</organism>
<evidence type="ECO:0000256" key="1">
    <source>
        <dbReference type="ARBA" id="ARBA00006484"/>
    </source>
</evidence>
<name>A0A4Q9MGU3_9APHY</name>
<dbReference type="PANTHER" id="PTHR44169:SF6">
    <property type="entry name" value="NADPH-DEPENDENT 1-ACYLDIHYDROXYACETONE PHOSPHATE REDUCTASE"/>
    <property type="match status" value="1"/>
</dbReference>
<dbReference type="PRINTS" id="PR00080">
    <property type="entry name" value="SDRFAMILY"/>
</dbReference>
<dbReference type="Pfam" id="PF00106">
    <property type="entry name" value="adh_short"/>
    <property type="match status" value="1"/>
</dbReference>
<dbReference type="Gene3D" id="3.40.50.720">
    <property type="entry name" value="NAD(P)-binding Rossmann-like Domain"/>
    <property type="match status" value="1"/>
</dbReference>
<dbReference type="FunFam" id="3.40.50.720:FF:000261">
    <property type="entry name" value="NADPH-dependent 1-acyldihydroxyacetone phosphate reductase"/>
    <property type="match status" value="1"/>
</dbReference>
<dbReference type="Proteomes" id="UP000292957">
    <property type="component" value="Unassembled WGS sequence"/>
</dbReference>
<dbReference type="PANTHER" id="PTHR44169">
    <property type="entry name" value="NADPH-DEPENDENT 1-ACYLDIHYDROXYACETONE PHOSPHATE REDUCTASE"/>
    <property type="match status" value="1"/>
</dbReference>
<sequence length="287" mass="30815">MSSTQKIVLVTGCSQGGIGAALCEEYASKGCKVYATARRLEAMHGFTHGSIELLQLDVTDQNSIDAVVNQIIEKDGRIDILVNNAGMTCSGPVVEVELDRLQKTFDTNVFGIVRVCRAVIPYMAARKSGTIVNMGSILAHVALPFAGIYSASKAAVHSITEALYMECLPFNISVVLVDSGGAASKIINNMAQNVGVPTLRIYGDYVDVIREDFNPDRPEVKAATPLDEYARGVVKPTLEAKPPRSFGVGSGSTLVPFIASVVPRGVLLRYLWQSLVEKKRVALAKAK</sequence>
<evidence type="ECO:0000256" key="3">
    <source>
        <dbReference type="RuleBase" id="RU000363"/>
    </source>
</evidence>
<dbReference type="CDD" id="cd05374">
    <property type="entry name" value="17beta-HSD-like_SDR_c"/>
    <property type="match status" value="1"/>
</dbReference>
<reference evidence="4" key="1">
    <citation type="submission" date="2019-01" db="EMBL/GenBank/DDBJ databases">
        <title>Draft genome sequences of three monokaryotic isolates of the white-rot basidiomycete fungus Dichomitus squalens.</title>
        <authorList>
            <consortium name="DOE Joint Genome Institute"/>
            <person name="Lopez S.C."/>
            <person name="Andreopoulos B."/>
            <person name="Pangilinan J."/>
            <person name="Lipzen A."/>
            <person name="Riley R."/>
            <person name="Ahrendt S."/>
            <person name="Ng V."/>
            <person name="Barry K."/>
            <person name="Daum C."/>
            <person name="Grigoriev I.V."/>
            <person name="Hilden K.S."/>
            <person name="Makela M.R."/>
            <person name="de Vries R.P."/>
        </authorList>
    </citation>
    <scope>NUCLEOTIDE SEQUENCE [LARGE SCALE GENOMIC DNA]</scope>
    <source>
        <strain evidence="4">OM18370.1</strain>
    </source>
</reference>
<dbReference type="AlphaFoldDB" id="A0A4Q9MGU3"/>
<accession>A0A4Q9MGU3</accession>
<protein>
    <submittedName>
        <fullName evidence="4">Oxidoreductase</fullName>
    </submittedName>
</protein>
<dbReference type="EMBL" id="ML143463">
    <property type="protein sequence ID" value="TBU25342.1"/>
    <property type="molecule type" value="Genomic_DNA"/>
</dbReference>
<evidence type="ECO:0000256" key="2">
    <source>
        <dbReference type="ARBA" id="ARBA00023002"/>
    </source>
</evidence>
<dbReference type="OrthoDB" id="2102561at2759"/>
<dbReference type="InterPro" id="IPR036291">
    <property type="entry name" value="NAD(P)-bd_dom_sf"/>
</dbReference>
<evidence type="ECO:0000313" key="4">
    <source>
        <dbReference type="EMBL" id="TBU25342.1"/>
    </source>
</evidence>
<keyword evidence="2" id="KW-0560">Oxidoreductase</keyword>
<comment type="similarity">
    <text evidence="1 3">Belongs to the short-chain dehydrogenases/reductases (SDR) family.</text>
</comment>